<dbReference type="SUPFAM" id="SSF53850">
    <property type="entry name" value="Periplasmic binding protein-like II"/>
    <property type="match status" value="1"/>
</dbReference>
<organism evidence="4 5">
    <name type="scientific">Ornithinimicrobium kibberense</name>
    <dbReference type="NCBI Taxonomy" id="282060"/>
    <lineage>
        <taxon>Bacteria</taxon>
        <taxon>Bacillati</taxon>
        <taxon>Actinomycetota</taxon>
        <taxon>Actinomycetes</taxon>
        <taxon>Micrococcales</taxon>
        <taxon>Ornithinimicrobiaceae</taxon>
        <taxon>Ornithinimicrobium</taxon>
    </lineage>
</organism>
<comment type="similarity">
    <text evidence="1">Belongs to the bacterial solute-binding protein 1 family.</text>
</comment>
<dbReference type="Pfam" id="PF01547">
    <property type="entry name" value="SBP_bac_1"/>
    <property type="match status" value="1"/>
</dbReference>
<accession>A0ABV5V3B5</accession>
<sequence length="463" mass="49884">MRTTRNPRRMKLALAASLAATLTLAACGGDDGGGDAGEDDGATAGGDTDCSAFEQYGDLEGKSVSVYTSIISPEDQPHIDSYIPFEECTGATVEYEGSREFEAQLLVRLESGNAPDIAYVPQPGLIERIANDFPDQITEVGEQAQSNIDEYYNEAWRGYGSVDDTLYGAPLGANAKSFVWYSPSAFEENGYEIPETWDELIALSDQIVSDHPDVKPWCAGIESGGATGWPATDWVEDVMLRTAGPEAYDQWVEHEIPFDDPQVVEAVDTVGEILRNPDYVNGGLGEVQSIATTPFGEAGLPILDGSCFLHRQASFYQANWPEGTTVAEDGDVFAFFLPGQSAEDRPVLGAGEFTVALADRPEVAALQAYLTSPEWSNEKARVTGPGWVSANSELDPANLESPIDQLAYELLTDENATFRFDASDLMPAAVGAGTFWSEMTAWIASGKDTQEALSAIESSWPSE</sequence>
<dbReference type="PANTHER" id="PTHR43649">
    <property type="entry name" value="ARABINOSE-BINDING PROTEIN-RELATED"/>
    <property type="match status" value="1"/>
</dbReference>
<feature type="signal peptide" evidence="3">
    <location>
        <begin position="1"/>
        <end position="25"/>
    </location>
</feature>
<keyword evidence="5" id="KW-1185">Reference proteome</keyword>
<dbReference type="Proteomes" id="UP001589613">
    <property type="component" value="Unassembled WGS sequence"/>
</dbReference>
<dbReference type="Gene3D" id="3.40.190.10">
    <property type="entry name" value="Periplasmic binding protein-like II"/>
    <property type="match status" value="2"/>
</dbReference>
<dbReference type="PROSITE" id="PS51257">
    <property type="entry name" value="PROKAR_LIPOPROTEIN"/>
    <property type="match status" value="1"/>
</dbReference>
<evidence type="ECO:0000313" key="5">
    <source>
        <dbReference type="Proteomes" id="UP001589613"/>
    </source>
</evidence>
<evidence type="ECO:0000256" key="1">
    <source>
        <dbReference type="ARBA" id="ARBA00008520"/>
    </source>
</evidence>
<evidence type="ECO:0000256" key="2">
    <source>
        <dbReference type="ARBA" id="ARBA00022448"/>
    </source>
</evidence>
<dbReference type="InterPro" id="IPR050490">
    <property type="entry name" value="Bact_solute-bd_prot1"/>
</dbReference>
<evidence type="ECO:0000313" key="4">
    <source>
        <dbReference type="EMBL" id="MFB9732296.1"/>
    </source>
</evidence>
<gene>
    <name evidence="4" type="ORF">ACFFN0_09590</name>
</gene>
<evidence type="ECO:0000256" key="3">
    <source>
        <dbReference type="SAM" id="SignalP"/>
    </source>
</evidence>
<proteinExistence type="inferred from homology"/>
<reference evidence="4 5" key="1">
    <citation type="submission" date="2024-09" db="EMBL/GenBank/DDBJ databases">
        <authorList>
            <person name="Sun Q."/>
            <person name="Mori K."/>
        </authorList>
    </citation>
    <scope>NUCLEOTIDE SEQUENCE [LARGE SCALE GENOMIC DNA]</scope>
    <source>
        <strain evidence="4 5">JCM 12763</strain>
    </source>
</reference>
<dbReference type="EMBL" id="JBHMAX010000017">
    <property type="protein sequence ID" value="MFB9732296.1"/>
    <property type="molecule type" value="Genomic_DNA"/>
</dbReference>
<comment type="caution">
    <text evidence="4">The sequence shown here is derived from an EMBL/GenBank/DDBJ whole genome shotgun (WGS) entry which is preliminary data.</text>
</comment>
<dbReference type="RefSeq" id="WP_141338359.1">
    <property type="nucleotide sequence ID" value="NZ_JBHMAX010000017.1"/>
</dbReference>
<keyword evidence="2" id="KW-0813">Transport</keyword>
<protein>
    <submittedName>
        <fullName evidence="4">ABC transporter substrate-binding protein</fullName>
    </submittedName>
</protein>
<feature type="chain" id="PRO_5045690659" evidence="3">
    <location>
        <begin position="26"/>
        <end position="463"/>
    </location>
</feature>
<name>A0ABV5V3B5_9MICO</name>
<dbReference type="PANTHER" id="PTHR43649:SF29">
    <property type="entry name" value="OSMOPROTECTIVE COMPOUNDS-BINDING PROTEIN GGTB"/>
    <property type="match status" value="1"/>
</dbReference>
<dbReference type="InterPro" id="IPR006059">
    <property type="entry name" value="SBP"/>
</dbReference>
<keyword evidence="3" id="KW-0732">Signal</keyword>